<dbReference type="Pfam" id="PF06448">
    <property type="entry name" value="DUF1081"/>
    <property type="match status" value="1"/>
</dbReference>
<reference evidence="10" key="1">
    <citation type="submission" date="2024-06" db="UniProtKB">
        <authorList>
            <consortium name="RefSeq"/>
        </authorList>
    </citation>
    <scope>NUCLEOTIDE SEQUENCE [LARGE SCALE GENOMIC DNA]</scope>
</reference>
<dbReference type="Gene3D" id="1.25.10.20">
    <property type="entry name" value="Vitellinogen, superhelical"/>
    <property type="match status" value="1"/>
</dbReference>
<dbReference type="RefSeq" id="XP_028251173.1">
    <property type="nucleotide sequence ID" value="XM_028395372.1"/>
</dbReference>
<dbReference type="GO" id="GO:0042632">
    <property type="term" value="P:cholesterol homeostasis"/>
    <property type="evidence" value="ECO:0007669"/>
    <property type="project" value="TreeGrafter"/>
</dbReference>
<keyword evidence="10" id="KW-1185">Reference proteome</keyword>
<feature type="signal peptide" evidence="8">
    <location>
        <begin position="1"/>
        <end position="18"/>
    </location>
</feature>
<organism evidence="10 11">
    <name type="scientific">Parambassis ranga</name>
    <name type="common">Indian glassy fish</name>
    <dbReference type="NCBI Taxonomy" id="210632"/>
    <lineage>
        <taxon>Eukaryota</taxon>
        <taxon>Metazoa</taxon>
        <taxon>Chordata</taxon>
        <taxon>Craniata</taxon>
        <taxon>Vertebrata</taxon>
        <taxon>Euteleostomi</taxon>
        <taxon>Actinopterygii</taxon>
        <taxon>Neopterygii</taxon>
        <taxon>Teleostei</taxon>
        <taxon>Neoteleostei</taxon>
        <taxon>Acanthomorphata</taxon>
        <taxon>Ovalentaria</taxon>
        <taxon>Ambassidae</taxon>
        <taxon>Parambassis</taxon>
    </lineage>
</organism>
<dbReference type="InterPro" id="IPR009454">
    <property type="entry name" value="Lipid_transpt_open_b-sht"/>
</dbReference>
<dbReference type="InterPro" id="IPR052418">
    <property type="entry name" value="Apolipoprotein_B"/>
</dbReference>
<proteinExistence type="predicted"/>
<keyword evidence="5" id="KW-0445">Lipid transport</keyword>
<evidence type="ECO:0000259" key="9">
    <source>
        <dbReference type="PROSITE" id="PS51211"/>
    </source>
</evidence>
<evidence type="ECO:0000256" key="2">
    <source>
        <dbReference type="ARBA" id="ARBA00022448"/>
    </source>
</evidence>
<feature type="domain" description="Vitellogenin" evidence="9">
    <location>
        <begin position="35"/>
        <end position="662"/>
    </location>
</feature>
<dbReference type="GO" id="GO:0042953">
    <property type="term" value="P:lipoprotein transport"/>
    <property type="evidence" value="ECO:0007669"/>
    <property type="project" value="TreeGrafter"/>
</dbReference>
<dbReference type="GO" id="GO:0006642">
    <property type="term" value="P:triglyceride mobilization"/>
    <property type="evidence" value="ECO:0007669"/>
    <property type="project" value="TreeGrafter"/>
</dbReference>
<evidence type="ECO:0000256" key="1">
    <source>
        <dbReference type="ARBA" id="ARBA00004613"/>
    </source>
</evidence>
<dbReference type="PANTHER" id="PTHR13769">
    <property type="entry name" value="APOLIPOPROTEIN B"/>
    <property type="match status" value="1"/>
</dbReference>
<dbReference type="InterPro" id="IPR011030">
    <property type="entry name" value="Lipovitellin_superhlx_dom"/>
</dbReference>
<comment type="caution">
    <text evidence="7">Lacks conserved residue(s) required for the propagation of feature annotation.</text>
</comment>
<dbReference type="SMART" id="SM00638">
    <property type="entry name" value="LPD_N"/>
    <property type="match status" value="1"/>
</dbReference>
<evidence type="ECO:0000256" key="7">
    <source>
        <dbReference type="PROSITE-ProRule" id="PRU00557"/>
    </source>
</evidence>
<dbReference type="InterPro" id="IPR001747">
    <property type="entry name" value="Vitellogenin_N"/>
</dbReference>
<dbReference type="InParanoid" id="A0A6P7HAV1"/>
<dbReference type="PANTHER" id="PTHR13769:SF6">
    <property type="entry name" value="APOLIPOPROTEIN B-100"/>
    <property type="match status" value="1"/>
</dbReference>
<dbReference type="Gene3D" id="2.30.230.10">
    <property type="entry name" value="Lipovitellin, beta-sheet shell regions, chain A"/>
    <property type="match status" value="1"/>
</dbReference>
<dbReference type="GO" id="GO:0034362">
    <property type="term" value="C:low-density lipoprotein particle"/>
    <property type="evidence" value="ECO:0007669"/>
    <property type="project" value="TreeGrafter"/>
</dbReference>
<dbReference type="InterPro" id="IPR015816">
    <property type="entry name" value="Vitellinogen_b-sht_N"/>
</dbReference>
<dbReference type="GO" id="GO:0050750">
    <property type="term" value="F:low-density lipoprotein particle receptor binding"/>
    <property type="evidence" value="ECO:0007669"/>
    <property type="project" value="TreeGrafter"/>
</dbReference>
<keyword evidence="6" id="KW-0325">Glycoprotein</keyword>
<keyword evidence="2" id="KW-0813">Transport</keyword>
<evidence type="ECO:0000256" key="5">
    <source>
        <dbReference type="ARBA" id="ARBA00023055"/>
    </source>
</evidence>
<evidence type="ECO:0000256" key="8">
    <source>
        <dbReference type="SAM" id="SignalP"/>
    </source>
</evidence>
<dbReference type="InterPro" id="IPR015819">
    <property type="entry name" value="Lipid_transp_b-sht_shell"/>
</dbReference>
<dbReference type="SUPFAM" id="SSF48431">
    <property type="entry name" value="Lipovitellin-phosvitin complex, superhelical domain"/>
    <property type="match status" value="1"/>
</dbReference>
<feature type="chain" id="PRO_5028459908" evidence="8">
    <location>
        <begin position="19"/>
        <end position="4398"/>
    </location>
</feature>
<dbReference type="Pfam" id="PF09172">
    <property type="entry name" value="Vit_open_b-sht"/>
    <property type="match status" value="1"/>
</dbReference>
<name>A0A6P7HAV1_9TELE</name>
<dbReference type="Gene3D" id="2.20.80.10">
    <property type="entry name" value="Lipovitellin-phosvitin complex, chain A, domain 4"/>
    <property type="match status" value="1"/>
</dbReference>
<comment type="subcellular location">
    <subcellularLocation>
        <location evidence="1">Secreted</location>
    </subcellularLocation>
</comment>
<dbReference type="Pfam" id="PF01347">
    <property type="entry name" value="Vitellogenin_N"/>
    <property type="match status" value="1"/>
</dbReference>
<dbReference type="Proteomes" id="UP000515145">
    <property type="component" value="Chromosome 22"/>
</dbReference>
<evidence type="ECO:0000256" key="3">
    <source>
        <dbReference type="ARBA" id="ARBA00022525"/>
    </source>
</evidence>
<keyword evidence="3" id="KW-0964">Secreted</keyword>
<protein>
    <submittedName>
        <fullName evidence="11">Apolipoprotein B-100</fullName>
    </submittedName>
</protein>
<evidence type="ECO:0000256" key="4">
    <source>
        <dbReference type="ARBA" id="ARBA00022729"/>
    </source>
</evidence>
<dbReference type="SMART" id="SM01169">
    <property type="entry name" value="DUF1943"/>
    <property type="match status" value="1"/>
</dbReference>
<reference evidence="11" key="2">
    <citation type="submission" date="2025-08" db="UniProtKB">
        <authorList>
            <consortium name="RefSeq"/>
        </authorList>
    </citation>
    <scope>IDENTIFICATION</scope>
</reference>
<keyword evidence="4 8" id="KW-0732">Signal</keyword>
<dbReference type="GO" id="GO:0034361">
    <property type="term" value="C:very-low-density lipoprotein particle"/>
    <property type="evidence" value="ECO:0007669"/>
    <property type="project" value="TreeGrafter"/>
</dbReference>
<evidence type="ECO:0000313" key="11">
    <source>
        <dbReference type="RefSeq" id="XP_028251173.1"/>
    </source>
</evidence>
<dbReference type="PROSITE" id="PS51211">
    <property type="entry name" value="VITELLOGENIN"/>
    <property type="match status" value="1"/>
</dbReference>
<sequence>MGYSKLCLLLLLSSCTLAQESNNDQTSECVLASRFKTYTKYVYQYTAESRNGVVGTAHLRNGPKVSCQVEIEVPQRCRFIMHTKDCALSEVSVMDPQGQPVYKQAPGSDAFQAAMAKNPLKFTVEEDKHVHLYPETDEPVNILNIKRGIISALMVPVIEDDQTSVMSTVHGQCLTEYMVNTRKDTATDVTLSRDLSQCDQFYSRQLTNSPLALFQKLHSPMSKMISSTQQCQYQFDNKGKYITTATCTEKHIYLPFSHEDNGMSSVVTQELSFQNSERISNRVFDMNHDQRKPFHFDDPDDKTPVQTKDAVLNTLRDLAALAGTDQGQQRTSLFHKLVSSLRVLRNETLSQTVTEMRDVSGWLTWQALFQCGTPECNSAILQIIRTIDGVSLEVDALVYGLSLQADPNAAFIRDMLSMAQYKQSKAIMYALVNTVNKFHTGEITPVVTDVSEFMKTLLNDCSKEIQYDDSDLPPDPTEVSFLVLKAVGNMGAAMQDVNPSLISSILHCVKKTDIPLSNQKAAIQAFRKMAITDEIRAALMEVYQDTLSPVEKRAAAYLTLMNQPSETLIKDIIKSLDSESDEQLKSFVVSHLNNIRNSDKPPMDQLKEYIEVALKEHLSPTNIFDRVSRHYKIDSTLGSVQGNIIFNNMDTLPKDLTLGSSMKLFDDYVDIFEVGVEGNGFEPTIKALFGEKGFFPESISKLMLLAGDKAPMLREVLEKIAPKDRMKRQTSENHLKDITESFQKLMNDVRFSEAPEATAYLRLLGNEIGYLKTTELRKLVETLFMYNNLFIRILPAKAFFALTSGTDNEIFAHYIFMDNVFSLPTASGFPLKFSLAGVFAPGAKGGLNPSATTSLSFMPSVGVEFITQMGVHIPDYVDAGIEMHTNLYHESPLNAKVIVSRNQIRLSVPAPQSNTQLLSISNKLLSMSSGQTKIVPSLVEDRSDSTDCQPLFSGLRLCTIVRYSNATSIDQAPYYPLTGETRFALEIQPTGTISEYTATMTDETLREGKKGRHKVESLKLTLRAEGDESSEATVALKYNRNKNTFTAEVLVPDYDVEAGIKLAVTDNGADEIKMRGITVDVTNKNIPQLTLVGRTRLQEMREAMLQIQLLIPSLKTDASVTANLKKAEDIHMDVETIVKLAETSYHQKTSLKYDDDKMEVELKSGMNSDIQKLIPTIEEHHRQLQQLIDDVLDKKVAKTDMKLRHIVYKAIEAANIWLDKLSAQIPYLAKRSISDHNLPTLPEKLFLQSDSLFRYQFNKDRMAISIPLPFGGKKSEELNIPKALFVPVIDVPQIGLHIPPNSYPLPSFTVPPSLDFTVPLLGLAEASTKINSNFYSWEGSISGGNNTLDVPSYVAQYKAVAQSPFNLLSYKLEGTGMMSGRADDSLKYLLNSSFSHSLIDTSFSVLETVRVTDQLNARANYKIEASSPLGVQASLYYSAQSTSTRDSDQVSGDGTVDGSLKMGSFYTNTSYTNSYNLRPRDLEGRGESTLHFDSPFIQIHNMIQGVYANSELNIVSKTSTQKDMLKHVAELKYKNAQLTLKCNALAKALGKSLNNKVELGLSSQMGILRIESQADDDKNRAYSLITGSLDSSGLEVNSEGSLTFDAGRGLHKASVRVSRNGLTTSGTNSIQCSPVTVENIFNGAIDRNGASLSCTTKAMAEEGRGELNFEGKITTAEASLHGELKGHAYDATTTNNMNIVLNRRALTFTGNSKGMLKQMKTENSHTLTVTLWTLKMRSKTDSMICEDITYKHDTKVDMKPFLMAFDMTNDLRYYDVSLNNKGHVKLEPIKVDLSGSIKGAYGENHNIKHTYELTYNDMAGTMKYSTSGIALNAQLSHNCELEFAGLSSKSNCEARINSRPLRFDSTVRTMALPFSITVDAVVNSDGDIDLHGKHSGQLYSKLLLKAEPLAFAYSHDSRVSTTHMLPNGESSTNLENKFDGVLTPSDQLLTWKLKTKLNEHVYDQDISTYNNPEKIGLEFSGVMSTDIFSKYKRSTPERQELSMVGFLKYDKNTDCHIIEIPFIESFPVAFQQLKTTLVQALESLQRFVLSLDVNQLITDFRAMLDQLPVKVRDLMQEIDLENKVKQVKEKLDYMVNEFAVTMEDLEVSVTNLRKNLENTVLDVATKIQELILAVKDHIENGHLADKVTNLLSHIGDQLQAFDEKYKIKQSFIKVLNVMEDIVRQIDLQKLSESSAAFLRELDSKYGIMEMIKNKLSEVKWAVENFDISVFMQDIKDYLLSIDLSAHLEQLSYNIPYSDIAKVMESMNDVIVNWIDEYEIPNKLNAVYTYVKDLLLKYGLDDIFKELMDQVVILVKEFKIEETVRSVVEALKPIKFEFVYDKMMEFLNTVTDQLRAIDLHRSINDLNKYITSMLQSMKEFDYSTFVDETNKKIDELRSYINEQVKTYEIVQKIEAVRDFFREIENSIFTYLEELKNTKVADALKKLKNVIDTAFYNDIKLKVQDILEDIRQRILDMDIRDEMYVYLQRASESYTNMVAFISTHVNQLMEKIIKVAKDNEILNKMKQGLNEVLDKLKTAEIEVPTFTVPLTDLVIQSFTVNLNKLQEISIPAQISLPEFTILNKYTIPAFTIDFDEIKAKIVAIIDDVRKFELQTPDPEDIFGDLKVLYLSELPDLTLPEITLSEIKFPSITIPKLNLDDFEITMLPIPQINVPEISSDICIPVFGKLHGDFRLNSPQYTLVTTWTIENSTTTVKNPQFTATLNSYAKSPIESLQYTFEAIARLEAPRMKKLLFTETLKATHMAFSIDHEGSLTFTGSSAEASAKTTTKATTQMYTADLINSMALTLRSGIYATIDTTYNHNLDIPSLETSSQVSLTQNTAVTVDSGKVTVTGETTGNGKWSIQDYSDEGTHKSNVDFNVNFSTAKLTFVGDTDFKALKAKQSLTAVSVILSHITVEARCETELPSLKKSIMELNGEIDLGDLKVALTASHNAEFIGHVVGTMSNSLEFMTHPFEISLDVKNKVNSKIFFPLKLTGKVDLQQDYRVVLNSQKQQASWFALARFNQYKYNHNFAAENNDMDIFFHYSANGEANLDFLTIPLSIPEMTIPYLQIKTPEVRDFSVWENAGLQTLLTTPQQSFDMNLKLQYSKNPDVHSFDLYLEPFYTAISDNANILRSQFEEGRDTAVTLLKDSYNQAKAQYIKHKIDTASLPPRIFRVPGYTIPILNIQVSSFRAEMPAFSYFVPKEVSTPSFKVPALGFSVPSYILVLPSLKFPVIHVPETFSEITLPAFTLPDIQNNIVIPAMGNITCDFSFKSTVVTLSANAGLFNQSDIVARFGAYSTSVFDILNGKIDGTTSVTRKRGIKLATTVSLEHNNVEANHECALSLTKRSMEASVTNNAKINLPFLNVELNQELTGNTKTKPNVSSKKKLKYIFNIPLIKSVGKGNLDVTWELEALSSYLSLESSTQAKSDITIMDSLNFAGDVENKGSFYLNANGLRSTVSTILNSNINKQEKQKRSSDNIFLFDLINNLALEVSLRRVFATVDHTSNNNVDFGFFSTNGKHIVKGQLDFVPLTTLKTTLNIDVSQPSNLGNAGLIENIDVTISSEKQSFSWSAKEQMASFIHANDFLLSNDESEVRIDMTGSVEGHLAFLKSAKLPVYQKTIWDVLKFDQVTNMNNAQFLNISSSIVYTKSMDGYTYEIPTKQFENGITFSIPKINIAVPSWVKEIPQSIRNIDMRFENADVPDHLTLPPAISLPGFDVPFTNLHVEPFTINLKDLNVPKVITTTAFDIMLPGMPLMSVPSYNINTEYLQGKMSFLSFKMPQYEVIVSSFTLPKSFTIGGRTINLNEITSQISNFELPTIEIPDQKVEIPEIALHLPSSVFIPVFGGFSATLKLSSPIYNVSTTAGLEKKDSDLVTSLNSICTSTMIFLEYDLSASVTIGYDNGVMNLNGKCNLIHSDVSVNWQHVLAQNLRMKRQTSSELVESRHTLNVDITSQTFVDMNFRFSSRKDGFTASVSSPSSGFLGLHFQRRSPSQLYGKLFSRYLSSAEKDTDVVVAKASLRNPEKLVLMLSWNWDFLHDVIKGTKDRVPAMTEAVLKFINKYHTAHFGFDLNRGSMKLKNTLSNAVERAYHESPVSFGLLHNTVEKFAGHGRQMYRQASDSFTSISAQDLIESLPHIARRAIELGKYRFNLLVDAVTQFLRDTKFTVPGSERKISALEALQQAGQSVSRAADRARQRFASLMDKISDDIRNIEFTIPGTEVVIRGNEIMDRLQSSVTSAYDLLREGTIRFINVIYSTLIDHSQVIAEKADNLLSNLKDKNLEMSPEVESVFTEIQHFSRQSTNEATRHVAEAKDHIKLKIQEAYNALTMDEVNGDLVAVINIFESHLYGGLNEFVAQMQQASENTAPYVRVSNASTDIEIPLPFHWKSFSHWPTQYRQ</sequence>
<evidence type="ECO:0000256" key="6">
    <source>
        <dbReference type="ARBA" id="ARBA00023180"/>
    </source>
</evidence>
<dbReference type="GeneID" id="114427352"/>
<dbReference type="InterPro" id="IPR015255">
    <property type="entry name" value="Vitellinogen_open_b-sht"/>
</dbReference>
<dbReference type="GO" id="GO:0034359">
    <property type="term" value="C:mature chylomicron"/>
    <property type="evidence" value="ECO:0007669"/>
    <property type="project" value="TreeGrafter"/>
</dbReference>
<dbReference type="CTD" id="566465"/>
<accession>A0A6P7HAV1</accession>
<gene>
    <name evidence="11" type="primary">apoba</name>
</gene>
<dbReference type="GO" id="GO:0120020">
    <property type="term" value="F:cholesterol transfer activity"/>
    <property type="evidence" value="ECO:0007669"/>
    <property type="project" value="TreeGrafter"/>
</dbReference>
<dbReference type="GO" id="GO:0030301">
    <property type="term" value="P:cholesterol transport"/>
    <property type="evidence" value="ECO:0007669"/>
    <property type="project" value="TreeGrafter"/>
</dbReference>
<dbReference type="SUPFAM" id="SSF56968">
    <property type="entry name" value="Lipovitellin-phosvitin complex, beta-sheet shell regions"/>
    <property type="match status" value="2"/>
</dbReference>
<evidence type="ECO:0000313" key="10">
    <source>
        <dbReference type="Proteomes" id="UP000515145"/>
    </source>
</evidence>
<dbReference type="OrthoDB" id="6484170at2759"/>